<comment type="caution">
    <text evidence="7">The sequence shown here is derived from an EMBL/GenBank/DDBJ whole genome shotgun (WGS) entry which is preliminary data.</text>
</comment>
<dbReference type="InterPro" id="IPR013154">
    <property type="entry name" value="ADH-like_N"/>
</dbReference>
<evidence type="ECO:0000256" key="3">
    <source>
        <dbReference type="ARBA" id="ARBA00022723"/>
    </source>
</evidence>
<dbReference type="Gene3D" id="3.40.50.720">
    <property type="entry name" value="NAD(P)-binding Rossmann-like Domain"/>
    <property type="match status" value="1"/>
</dbReference>
<dbReference type="InterPro" id="IPR020843">
    <property type="entry name" value="ER"/>
</dbReference>
<evidence type="ECO:0000313" key="7">
    <source>
        <dbReference type="EMBL" id="KAK5075672.1"/>
    </source>
</evidence>
<organism evidence="7 8">
    <name type="scientific">Lithohypha guttulata</name>
    <dbReference type="NCBI Taxonomy" id="1690604"/>
    <lineage>
        <taxon>Eukaryota</taxon>
        <taxon>Fungi</taxon>
        <taxon>Dikarya</taxon>
        <taxon>Ascomycota</taxon>
        <taxon>Pezizomycotina</taxon>
        <taxon>Eurotiomycetes</taxon>
        <taxon>Chaetothyriomycetidae</taxon>
        <taxon>Chaetothyriales</taxon>
        <taxon>Trichomeriaceae</taxon>
        <taxon>Lithohypha</taxon>
    </lineage>
</organism>
<dbReference type="Gene3D" id="3.90.180.10">
    <property type="entry name" value="Medium-chain alcohol dehydrogenases, catalytic domain"/>
    <property type="match status" value="1"/>
</dbReference>
<dbReference type="EMBL" id="JAVRRG010000258">
    <property type="protein sequence ID" value="KAK5075672.1"/>
    <property type="molecule type" value="Genomic_DNA"/>
</dbReference>
<keyword evidence="8" id="KW-1185">Reference proteome</keyword>
<dbReference type="SMART" id="SM00829">
    <property type="entry name" value="PKS_ER"/>
    <property type="match status" value="1"/>
</dbReference>
<evidence type="ECO:0000256" key="5">
    <source>
        <dbReference type="ARBA" id="ARBA00023002"/>
    </source>
</evidence>
<keyword evidence="3" id="KW-0479">Metal-binding</keyword>
<comment type="cofactor">
    <cofactor evidence="1">
        <name>Zn(2+)</name>
        <dbReference type="ChEBI" id="CHEBI:29105"/>
    </cofactor>
</comment>
<evidence type="ECO:0000256" key="1">
    <source>
        <dbReference type="ARBA" id="ARBA00001947"/>
    </source>
</evidence>
<evidence type="ECO:0000256" key="4">
    <source>
        <dbReference type="ARBA" id="ARBA00022833"/>
    </source>
</evidence>
<name>A0ABR0JW74_9EURO</name>
<feature type="domain" description="Enoyl reductase (ER)" evidence="6">
    <location>
        <begin position="19"/>
        <end position="365"/>
    </location>
</feature>
<evidence type="ECO:0000259" key="6">
    <source>
        <dbReference type="SMART" id="SM00829"/>
    </source>
</evidence>
<dbReference type="PANTHER" id="PTHR42940:SF5">
    <property type="entry name" value="ALCOHOL DEHYDROGENASE 2"/>
    <property type="match status" value="1"/>
</dbReference>
<comment type="similarity">
    <text evidence="2">Belongs to the zinc-containing alcohol dehydrogenase family.</text>
</comment>
<evidence type="ECO:0000313" key="8">
    <source>
        <dbReference type="Proteomes" id="UP001345013"/>
    </source>
</evidence>
<dbReference type="InterPro" id="IPR013149">
    <property type="entry name" value="ADH-like_C"/>
</dbReference>
<sequence>MTEVEVPTHHKALIYDKPGEISTKIETIETPKPGFGECLINLTHSGVCHSDQAVMTNRWTWLPAPTQAGQVGGHEGVGKVVALGPGTDNANLKIGDRVGIKWMAGVCGNCMACLSGRDACCTSGKISGYYTPGTFQQYALGPAHYVTPIPDGLPSDLAAPLLCGGVTVYSGLKKMGAQPGDTVVIPGAGGGLGHLAIQIGGKGMGFRMIGIDSGDKEDFVRGLGAEAFFDINKYSRDAEGTAKLQEDVKKASTDGLGAAGVVVCTASNAAYGQALGFLRFGGTLVCVGVPEGEPVPIAGADPGSMLVQEKRIVGSAVGNRKDAIETMNMAARGVIKTHFTVEPMSKLTEVFEKMDKSQLIGRVVIDLGKE</sequence>
<proteinExistence type="inferred from homology"/>
<evidence type="ECO:0000256" key="2">
    <source>
        <dbReference type="ARBA" id="ARBA00008072"/>
    </source>
</evidence>
<protein>
    <recommendedName>
        <fullName evidence="6">Enoyl reductase (ER) domain-containing protein</fullName>
    </recommendedName>
</protein>
<dbReference type="Proteomes" id="UP001345013">
    <property type="component" value="Unassembled WGS sequence"/>
</dbReference>
<gene>
    <name evidence="7" type="ORF">LTR24_009986</name>
</gene>
<dbReference type="Pfam" id="PF00107">
    <property type="entry name" value="ADH_zinc_N"/>
    <property type="match status" value="1"/>
</dbReference>
<dbReference type="SUPFAM" id="SSF50129">
    <property type="entry name" value="GroES-like"/>
    <property type="match status" value="1"/>
</dbReference>
<dbReference type="PANTHER" id="PTHR42940">
    <property type="entry name" value="ALCOHOL DEHYDROGENASE 1-RELATED"/>
    <property type="match status" value="1"/>
</dbReference>
<reference evidence="7 8" key="1">
    <citation type="submission" date="2023-08" db="EMBL/GenBank/DDBJ databases">
        <title>Black Yeasts Isolated from many extreme environments.</title>
        <authorList>
            <person name="Coleine C."/>
            <person name="Stajich J.E."/>
            <person name="Selbmann L."/>
        </authorList>
    </citation>
    <scope>NUCLEOTIDE SEQUENCE [LARGE SCALE GENOMIC DNA]</scope>
    <source>
        <strain evidence="7 8">CCFEE 5885</strain>
    </source>
</reference>
<keyword evidence="5" id="KW-0560">Oxidoreductase</keyword>
<keyword evidence="4" id="KW-0862">Zinc</keyword>
<dbReference type="CDD" id="cd08297">
    <property type="entry name" value="CAD3"/>
    <property type="match status" value="1"/>
</dbReference>
<dbReference type="SUPFAM" id="SSF51735">
    <property type="entry name" value="NAD(P)-binding Rossmann-fold domains"/>
    <property type="match status" value="1"/>
</dbReference>
<dbReference type="InterPro" id="IPR011032">
    <property type="entry name" value="GroES-like_sf"/>
</dbReference>
<dbReference type="InterPro" id="IPR036291">
    <property type="entry name" value="NAD(P)-bd_dom_sf"/>
</dbReference>
<dbReference type="Pfam" id="PF08240">
    <property type="entry name" value="ADH_N"/>
    <property type="match status" value="1"/>
</dbReference>
<accession>A0ABR0JW74</accession>